<sequence length="737" mass="80098">MAFNLNNAQAISQYSGLSENASLYKLLSDDDHVPNGLSDVSQWFDIANLNNGTNNAKLLPPNSGNNFTSRNVIEITDKGKNGSFGAVWSNLNASDKANQNYIDINKKQTMSMWLLFGGGRSNGSYGDGMAFVLQGQGADAFNHQLITNTPVGGETMGVWGVPLRTTVAELANSAIQKSWALEFDTKFNGDNSIDSYYDVPLNAFPDPTEINHIAYSYPGDSSSYTFDSQNDYPELIHYDPTFKINGQRNILTDQQWHHLTITWTPESMTDTGKPMITYKFNDETLDGAPKEADIEKNVNIDLSKMHLNGLTKLYWGFTGSTGADTETNLVVFESVPSIVEADTTSKLFDITQADGSGTPREVGDSGKVNNGDKLSLEYDLKYLSGSQNWKSIAADIDLPTNITYNSGQITYTDGTTQNLSVSGNSTNVKATLNKDISSTNKLAKITFTGTAKADANTVSTSVASQHASFIGTNLQKNVMSPAFTIVQPKKLTLTANSEDNQTVKISGQTNLGGIVAYNPADTLDDSKITIHRIINGSETPSSNNAPLLGSLNSNSSADTFSYNVSAKDLTEGKNTVSFYAEDENFNQSNLITYTVNVVGDLIVNAAQTSHFQTVQEYPTNRMIHRSKDWSLTVNDQRSKNSSWTLQAQATSLSNGSQTWDNGGIIFVDKDGNVYPITNRVANIANGTKSQDAEQQFDIDDSWGHDNGILLQQSGIEPTGTYTSTITWTAVDGIKNIG</sequence>
<dbReference type="OrthoDB" id="2306834at2"/>
<organism evidence="1 2">
    <name type="scientific">Companilactobacillus farciminis</name>
    <dbReference type="NCBI Taxonomy" id="1612"/>
    <lineage>
        <taxon>Bacteria</taxon>
        <taxon>Bacillati</taxon>
        <taxon>Bacillota</taxon>
        <taxon>Bacilli</taxon>
        <taxon>Lactobacillales</taxon>
        <taxon>Lactobacillaceae</taxon>
        <taxon>Companilactobacillus</taxon>
    </lineage>
</organism>
<dbReference type="Proteomes" id="UP000295257">
    <property type="component" value="Unassembled WGS sequence"/>
</dbReference>
<accession>A0A4R5NI41</accession>
<protein>
    <recommendedName>
        <fullName evidence="3">WxL domain-containing protein</fullName>
    </recommendedName>
</protein>
<comment type="caution">
    <text evidence="1">The sequence shown here is derived from an EMBL/GenBank/DDBJ whole genome shotgun (WGS) entry which is preliminary data.</text>
</comment>
<dbReference type="EMBL" id="PUFN01000006">
    <property type="protein sequence ID" value="TDG74239.1"/>
    <property type="molecule type" value="Genomic_DNA"/>
</dbReference>
<reference evidence="1 2" key="1">
    <citation type="journal article" date="2019" name="Appl. Microbiol. Biotechnol.">
        <title>Uncovering carbohydrate metabolism through a genotype-phenotype association study of 56 lactic acid bacteria genomes.</title>
        <authorList>
            <person name="Buron-Moles G."/>
            <person name="Chailyan A."/>
            <person name="Dolejs I."/>
            <person name="Forster J."/>
            <person name="Miks M.H."/>
        </authorList>
    </citation>
    <scope>NUCLEOTIDE SEQUENCE [LARGE SCALE GENOMIC DNA]</scope>
    <source>
        <strain evidence="1 2">ATCC 29644</strain>
    </source>
</reference>
<proteinExistence type="predicted"/>
<dbReference type="RefSeq" id="WP_010018583.1">
    <property type="nucleotide sequence ID" value="NZ_PUFN01000006.1"/>
</dbReference>
<dbReference type="SUPFAM" id="SSF49899">
    <property type="entry name" value="Concanavalin A-like lectins/glucanases"/>
    <property type="match status" value="1"/>
</dbReference>
<dbReference type="Gene3D" id="2.60.120.200">
    <property type="match status" value="1"/>
</dbReference>
<evidence type="ECO:0008006" key="3">
    <source>
        <dbReference type="Google" id="ProtNLM"/>
    </source>
</evidence>
<evidence type="ECO:0000313" key="1">
    <source>
        <dbReference type="EMBL" id="TDG74239.1"/>
    </source>
</evidence>
<dbReference type="InterPro" id="IPR013320">
    <property type="entry name" value="ConA-like_dom_sf"/>
</dbReference>
<name>A0A4R5NI41_9LACO</name>
<evidence type="ECO:0000313" key="2">
    <source>
        <dbReference type="Proteomes" id="UP000295257"/>
    </source>
</evidence>
<keyword evidence="2" id="KW-1185">Reference proteome</keyword>
<dbReference type="STRING" id="1612.ABB44_01650"/>
<gene>
    <name evidence="1" type="ORF">C5L30_002184</name>
</gene>
<dbReference type="AlphaFoldDB" id="A0A4R5NI41"/>